<dbReference type="SUPFAM" id="SSF56112">
    <property type="entry name" value="Protein kinase-like (PK-like)"/>
    <property type="match status" value="1"/>
</dbReference>
<keyword evidence="6 13" id="KW-0418">Kinase</keyword>
<dbReference type="GO" id="GO:0005856">
    <property type="term" value="C:cytoskeleton"/>
    <property type="evidence" value="ECO:0007669"/>
    <property type="project" value="TreeGrafter"/>
</dbReference>
<dbReference type="InterPro" id="IPR050839">
    <property type="entry name" value="Rho-assoc_Ser/Thr_Kinase"/>
</dbReference>
<feature type="domain" description="Protein kinase" evidence="12">
    <location>
        <begin position="57"/>
        <end position="355"/>
    </location>
</feature>
<reference evidence="13" key="1">
    <citation type="submission" date="2019-01" db="EMBL/GenBank/DDBJ databases">
        <title>Draft genome sequences of three monokaryotic isolates of the white-rot basidiomycete fungus Dichomitus squalens.</title>
        <authorList>
            <consortium name="DOE Joint Genome Institute"/>
            <person name="Lopez S.C."/>
            <person name="Andreopoulos B."/>
            <person name="Pangilinan J."/>
            <person name="Lipzen A."/>
            <person name="Riley R."/>
            <person name="Ahrendt S."/>
            <person name="Ng V."/>
            <person name="Barry K."/>
            <person name="Daum C."/>
            <person name="Grigoriev I.V."/>
            <person name="Hilden K.S."/>
            <person name="Makela M.R."/>
            <person name="de Vries R.P."/>
        </authorList>
    </citation>
    <scope>NUCLEOTIDE SEQUENCE [LARGE SCALE GENOMIC DNA]</scope>
    <source>
        <strain evidence="13">OM18370.1</strain>
    </source>
</reference>
<dbReference type="GO" id="GO:0005737">
    <property type="term" value="C:cytoplasm"/>
    <property type="evidence" value="ECO:0007669"/>
    <property type="project" value="TreeGrafter"/>
</dbReference>
<dbReference type="GO" id="GO:0031032">
    <property type="term" value="P:actomyosin structure organization"/>
    <property type="evidence" value="ECO:0007669"/>
    <property type="project" value="TreeGrafter"/>
</dbReference>
<dbReference type="GO" id="GO:0004674">
    <property type="term" value="F:protein serine/threonine kinase activity"/>
    <property type="evidence" value="ECO:0007669"/>
    <property type="project" value="UniProtKB-KW"/>
</dbReference>
<comment type="catalytic activity">
    <reaction evidence="10">
        <text>L-seryl-[protein] + ATP = O-phospho-L-seryl-[protein] + ADP + H(+)</text>
        <dbReference type="Rhea" id="RHEA:17989"/>
        <dbReference type="Rhea" id="RHEA-COMP:9863"/>
        <dbReference type="Rhea" id="RHEA-COMP:11604"/>
        <dbReference type="ChEBI" id="CHEBI:15378"/>
        <dbReference type="ChEBI" id="CHEBI:29999"/>
        <dbReference type="ChEBI" id="CHEBI:30616"/>
        <dbReference type="ChEBI" id="CHEBI:83421"/>
        <dbReference type="ChEBI" id="CHEBI:456216"/>
        <dbReference type="EC" id="2.7.11.1"/>
    </reaction>
</comment>
<feature type="region of interest" description="Disordered" evidence="11">
    <location>
        <begin position="650"/>
        <end position="710"/>
    </location>
</feature>
<comment type="similarity">
    <text evidence="8">Belongs to the protein kinase superfamily. STE Ser/Thr protein kinase family. COT1 subfamily.</text>
</comment>
<proteinExistence type="inferred from homology"/>
<accession>A0A4Q9MS94</accession>
<dbReference type="PANTHER" id="PTHR22988:SF71">
    <property type="entry name" value="CITRON RHO-INTERACTING KINASE"/>
    <property type="match status" value="1"/>
</dbReference>
<dbReference type="SMART" id="SM00220">
    <property type="entry name" value="S_TKc"/>
    <property type="match status" value="1"/>
</dbReference>
<name>A0A4Q9MS94_9APHY</name>
<evidence type="ECO:0000313" key="13">
    <source>
        <dbReference type="EMBL" id="TBU30475.1"/>
    </source>
</evidence>
<dbReference type="InterPro" id="IPR000719">
    <property type="entry name" value="Prot_kinase_dom"/>
</dbReference>
<keyword evidence="5" id="KW-0547">Nucleotide-binding</keyword>
<dbReference type="PROSITE" id="PS00108">
    <property type="entry name" value="PROTEIN_KINASE_ST"/>
    <property type="match status" value="1"/>
</dbReference>
<evidence type="ECO:0000256" key="1">
    <source>
        <dbReference type="ARBA" id="ARBA00012513"/>
    </source>
</evidence>
<dbReference type="InterPro" id="IPR008271">
    <property type="entry name" value="Ser/Thr_kinase_AS"/>
</dbReference>
<dbReference type="PROSITE" id="PS50011">
    <property type="entry name" value="PROTEIN_KINASE_DOM"/>
    <property type="match status" value="1"/>
</dbReference>
<dbReference type="EC" id="2.7.11.1" evidence="1"/>
<evidence type="ECO:0000256" key="3">
    <source>
        <dbReference type="ARBA" id="ARBA00022553"/>
    </source>
</evidence>
<protein>
    <recommendedName>
        <fullName evidence="1">non-specific serine/threonine protein kinase</fullName>
        <ecNumber evidence="1">2.7.11.1</ecNumber>
    </recommendedName>
</protein>
<evidence type="ECO:0000256" key="8">
    <source>
        <dbReference type="ARBA" id="ARBA00038271"/>
    </source>
</evidence>
<evidence type="ECO:0000256" key="6">
    <source>
        <dbReference type="ARBA" id="ARBA00022777"/>
    </source>
</evidence>
<sequence>MSLSWQKRKTRLSSLISADGEDAEGTVLDQLMHGQTVIGKTAKTIQIDTLRFSDEDLDLVGTLEYGQFGVVSRIDVVTCKLDGCLYVRKSTEKRFALKTRDQCSPQLERDVLLRARKTDSHWAPHLLCAFQTPTHLNLVMDYVEGGTLWDVIESSPHDGKVLEADLRWWAPQIVSAIHWCHSEGFVHRDIKPHNFVLTSSGHIRLIDFGSAAPLLPPAADGSQAVPLDHCLVPCGTCDYISPEVLQAHEEALVAMEMDDDERWANEHKQSGYGRETDWWSMGAMLYEMAYGIAPFFSREIRHTYAKIMEHHRSLKFDASAPVSAQLQDFLRRLLTSAELRLGRCDVKELKDHPFFTGINFENLHLKEKPMELHVPQFTYAMSVAPIAPATSDSPEESQSKSRAFAFSALFQSSPMTAPGGSQMSIVQATPSHASTRSILRDQPVSAFIGFTWGPPMDAFDKTSSSPQHRANLSTPRLLQHLFAPPTPFSQLPTNVQSTPVGPRYPFATPVRPNALTPFQTLPRASTVRRTVQRRAVSDREAMKQLVDCVGMSARKKVLESGRKPRLLLSNTRSGASTLKELRFDRSVAVVGDGGISFRVEQGSQHSQSHSRSGSESMLLGTSILSASGMGGASGSTTGLTQEVLIEDLSSDLDSDVPPSPSPTPRPGSAMSILSRRSQTPTGSYFLRSGHSTSRSGEDARRSVSPVPVRAVPAPYEDKSSMTTTTMSFKAESTFSYEYLEQMERRYKRLMGDIAIVEGRLDEVSCMIRGD</sequence>
<dbReference type="AlphaFoldDB" id="A0A4Q9MS94"/>
<dbReference type="Gene3D" id="3.30.200.20">
    <property type="entry name" value="Phosphorylase Kinase, domain 1"/>
    <property type="match status" value="1"/>
</dbReference>
<evidence type="ECO:0000256" key="9">
    <source>
        <dbReference type="ARBA" id="ARBA00047899"/>
    </source>
</evidence>
<dbReference type="InterPro" id="IPR011009">
    <property type="entry name" value="Kinase-like_dom_sf"/>
</dbReference>
<organism evidence="13">
    <name type="scientific">Dichomitus squalens</name>
    <dbReference type="NCBI Taxonomy" id="114155"/>
    <lineage>
        <taxon>Eukaryota</taxon>
        <taxon>Fungi</taxon>
        <taxon>Dikarya</taxon>
        <taxon>Basidiomycota</taxon>
        <taxon>Agaricomycotina</taxon>
        <taxon>Agaricomycetes</taxon>
        <taxon>Polyporales</taxon>
        <taxon>Polyporaceae</taxon>
        <taxon>Dichomitus</taxon>
    </lineage>
</organism>
<dbReference type="EMBL" id="ML143405">
    <property type="protein sequence ID" value="TBU30475.1"/>
    <property type="molecule type" value="Genomic_DNA"/>
</dbReference>
<keyword evidence="2" id="KW-0723">Serine/threonine-protein kinase</keyword>
<evidence type="ECO:0000256" key="11">
    <source>
        <dbReference type="SAM" id="MobiDB-lite"/>
    </source>
</evidence>
<evidence type="ECO:0000256" key="10">
    <source>
        <dbReference type="ARBA" id="ARBA00048679"/>
    </source>
</evidence>
<dbReference type="GO" id="GO:0005524">
    <property type="term" value="F:ATP binding"/>
    <property type="evidence" value="ECO:0007669"/>
    <property type="project" value="UniProtKB-KW"/>
</dbReference>
<gene>
    <name evidence="13" type="ORF">BD311DRAFT_658878</name>
</gene>
<evidence type="ECO:0000256" key="2">
    <source>
        <dbReference type="ARBA" id="ARBA00022527"/>
    </source>
</evidence>
<dbReference type="Gene3D" id="1.10.510.10">
    <property type="entry name" value="Transferase(Phosphotransferase) domain 1"/>
    <property type="match status" value="1"/>
</dbReference>
<dbReference type="FunFam" id="1.10.510.10:FF:000024">
    <property type="entry name" value="Probable serine/threonine-protein kinase cot-1"/>
    <property type="match status" value="1"/>
</dbReference>
<evidence type="ECO:0000256" key="4">
    <source>
        <dbReference type="ARBA" id="ARBA00022679"/>
    </source>
</evidence>
<dbReference type="Pfam" id="PF00069">
    <property type="entry name" value="Pkinase"/>
    <property type="match status" value="1"/>
</dbReference>
<comment type="catalytic activity">
    <reaction evidence="9">
        <text>L-threonyl-[protein] + ATP = O-phospho-L-threonyl-[protein] + ADP + H(+)</text>
        <dbReference type="Rhea" id="RHEA:46608"/>
        <dbReference type="Rhea" id="RHEA-COMP:11060"/>
        <dbReference type="Rhea" id="RHEA-COMP:11605"/>
        <dbReference type="ChEBI" id="CHEBI:15378"/>
        <dbReference type="ChEBI" id="CHEBI:30013"/>
        <dbReference type="ChEBI" id="CHEBI:30616"/>
        <dbReference type="ChEBI" id="CHEBI:61977"/>
        <dbReference type="ChEBI" id="CHEBI:456216"/>
        <dbReference type="EC" id="2.7.11.1"/>
    </reaction>
</comment>
<dbReference type="Proteomes" id="UP000292957">
    <property type="component" value="Unassembled WGS sequence"/>
</dbReference>
<keyword evidence="7" id="KW-0067">ATP-binding</keyword>
<dbReference type="PANTHER" id="PTHR22988">
    <property type="entry name" value="MYOTONIC DYSTROPHY S/T KINASE-RELATED"/>
    <property type="match status" value="1"/>
</dbReference>
<dbReference type="OrthoDB" id="3359639at2759"/>
<evidence type="ECO:0000256" key="5">
    <source>
        <dbReference type="ARBA" id="ARBA00022741"/>
    </source>
</evidence>
<evidence type="ECO:0000259" key="12">
    <source>
        <dbReference type="PROSITE" id="PS50011"/>
    </source>
</evidence>
<keyword evidence="3" id="KW-0597">Phosphoprotein</keyword>
<keyword evidence="4" id="KW-0808">Transferase</keyword>
<evidence type="ECO:0000256" key="7">
    <source>
        <dbReference type="ARBA" id="ARBA00022840"/>
    </source>
</evidence>